<dbReference type="RefSeq" id="XP_024356336.1">
    <property type="nucleotide sequence ID" value="XM_024489658.1"/>
</dbReference>
<feature type="compositionally biased region" description="Polar residues" evidence="1">
    <location>
        <begin position="675"/>
        <end position="684"/>
    </location>
</feature>
<proteinExistence type="predicted"/>
<dbReference type="KEGG" id="egl:EGR_00409"/>
<feature type="compositionally biased region" description="Polar residues" evidence="1">
    <location>
        <begin position="426"/>
        <end position="436"/>
    </location>
</feature>
<dbReference type="CTD" id="36336124"/>
<feature type="region of interest" description="Disordered" evidence="1">
    <location>
        <begin position="675"/>
        <end position="704"/>
    </location>
</feature>
<comment type="caution">
    <text evidence="3">The sequence shown here is derived from an EMBL/GenBank/DDBJ whole genome shotgun (WGS) entry which is preliminary data.</text>
</comment>
<evidence type="ECO:0000256" key="2">
    <source>
        <dbReference type="SAM" id="Phobius"/>
    </source>
</evidence>
<accession>W6UU24</accession>
<dbReference type="GO" id="GO:0016020">
    <property type="term" value="C:membrane"/>
    <property type="evidence" value="ECO:0007669"/>
    <property type="project" value="UniProtKB-SubCell"/>
</dbReference>
<dbReference type="OrthoDB" id="6255755at2759"/>
<reference evidence="3 4" key="1">
    <citation type="journal article" date="2013" name="Nat. Genet.">
        <title>The genome of the hydatid tapeworm Echinococcus granulosus.</title>
        <authorList>
            <person name="Zheng H."/>
            <person name="Zhang W."/>
            <person name="Zhang L."/>
            <person name="Zhang Z."/>
            <person name="Li J."/>
            <person name="Lu G."/>
            <person name="Zhu Y."/>
            <person name="Wang Y."/>
            <person name="Huang Y."/>
            <person name="Liu J."/>
            <person name="Kang H."/>
            <person name="Chen J."/>
            <person name="Wang L."/>
            <person name="Chen A."/>
            <person name="Yu S."/>
            <person name="Gao Z."/>
            <person name="Jin L."/>
            <person name="Gu W."/>
            <person name="Wang Z."/>
            <person name="Zhao L."/>
            <person name="Shi B."/>
            <person name="Wen H."/>
            <person name="Lin R."/>
            <person name="Jones M.K."/>
            <person name="Brejova B."/>
            <person name="Vinar T."/>
            <person name="Zhao G."/>
            <person name="McManus D.P."/>
            <person name="Chen Z."/>
            <person name="Zhou Y."/>
            <person name="Wang S."/>
        </authorList>
    </citation>
    <scope>NUCLEOTIDE SEQUENCE [LARGE SCALE GENOMIC DNA]</scope>
</reference>
<gene>
    <name evidence="3" type="ORF">EGR_00409</name>
</gene>
<evidence type="ECO:0000313" key="4">
    <source>
        <dbReference type="Proteomes" id="UP000019149"/>
    </source>
</evidence>
<dbReference type="GO" id="GO:0005272">
    <property type="term" value="F:sodium channel activity"/>
    <property type="evidence" value="ECO:0007669"/>
    <property type="project" value="UniProtKB-KW"/>
</dbReference>
<protein>
    <submittedName>
        <fullName evidence="3">Uncharacterized protein</fullName>
    </submittedName>
</protein>
<dbReference type="Gene3D" id="2.60.470.10">
    <property type="entry name" value="Acid-sensing ion channels like domains"/>
    <property type="match status" value="1"/>
</dbReference>
<organism evidence="3 4">
    <name type="scientific">Echinococcus granulosus</name>
    <name type="common">Hydatid tapeworm</name>
    <dbReference type="NCBI Taxonomy" id="6210"/>
    <lineage>
        <taxon>Eukaryota</taxon>
        <taxon>Metazoa</taxon>
        <taxon>Spiralia</taxon>
        <taxon>Lophotrochozoa</taxon>
        <taxon>Platyhelminthes</taxon>
        <taxon>Cestoda</taxon>
        <taxon>Eucestoda</taxon>
        <taxon>Cyclophyllidea</taxon>
        <taxon>Taeniidae</taxon>
        <taxon>Echinococcus</taxon>
        <taxon>Echinococcus granulosus group</taxon>
    </lineage>
</organism>
<dbReference type="STRING" id="6210.W6UU24"/>
<feature type="region of interest" description="Disordered" evidence="1">
    <location>
        <begin position="417"/>
        <end position="436"/>
    </location>
</feature>
<dbReference type="GeneID" id="36336124"/>
<keyword evidence="4" id="KW-1185">Reference proteome</keyword>
<evidence type="ECO:0000313" key="3">
    <source>
        <dbReference type="EMBL" id="EUB65140.1"/>
    </source>
</evidence>
<dbReference type="Proteomes" id="UP000019149">
    <property type="component" value="Unassembled WGS sequence"/>
</dbReference>
<dbReference type="EMBL" id="APAU02000001">
    <property type="protein sequence ID" value="EUB65140.1"/>
    <property type="molecule type" value="Genomic_DNA"/>
</dbReference>
<keyword evidence="2" id="KW-0472">Membrane</keyword>
<keyword evidence="2" id="KW-0812">Transmembrane</keyword>
<sequence length="714" mass="79406">MSVGQQISSSLNMISKRDETPDLVELPSSIFPVAWEFVEGNGWLLGALYTTGYVMAAVAGSDQGERWDDARNKGRGWLIAATALYSAGLYDKVSQAVQDPRFTLQDLDFSNEQLQQYAHSIFSMLKRCKLNNAECNAQSFESVRTKHGMCFQLRIPRQKQTHLEMILDPEESEYVLPNDGFTGFLIALNCSTSDQSEFFIGSGFHNMIRISSAAPHNGVACDSEGSQLQVDSITQTVRSALYQSFFPRDDSGHSTADAEREALSRLIQQRAFLRYMNRTAFEKVVQLARDLTSIHVAAGFIADLIRQATHALKVETTIVPQQSGCSADLHRIASRLLVDFLEAQERWSDFSPASASSSLFTSGLVIDSAPLVNTSVNADVELRLVECFFAAQSIGTRLQSHLRDLIQSLLEIFAPRGLNPDPPGSDRTSNSPASPLLSSREVFQPLSVSELLTTGNVTVCRRVQSVYRARTTLLGERASAVVALIDRLNARLHTLTAENRETRAHFSLSQSARHNAPYPVARYVSASISVKEQERSTSCFTLYSRPFNRFDHLIGILSSTVSLWLTLILVIELHRKNFRERRTQLLRLHHLPLNVGAATAATSATSVHENNANPLSTEIYDHCNLVESQSIPPKLIQIKEGDPPEMWLTVPTSMLEMTTHLLPTHRMPPTILYKRQTSQKPSKTTRSHVELLEPSASASSSTQTVILDNLQNRF</sequence>
<dbReference type="OMA" id="QTHLEMI"/>
<name>W6UU24_ECHGR</name>
<keyword evidence="2" id="KW-1133">Transmembrane helix</keyword>
<dbReference type="AlphaFoldDB" id="W6UU24"/>
<feature type="transmembrane region" description="Helical" evidence="2">
    <location>
        <begin position="553"/>
        <end position="573"/>
    </location>
</feature>
<evidence type="ECO:0000256" key="1">
    <source>
        <dbReference type="SAM" id="MobiDB-lite"/>
    </source>
</evidence>